<sequence length="138" mass="15601">MIGERSPEERLKKGKQIEILFLIIAWISAVCCLIRTDFNFAFALFGYYLWISRNDKANSMMLIIMNGVLVLVDIIWLIAVANVWTSKSNNPAWDSLHGLHVFALLLSILNVILKAVIIFLINSYKNGQNAENTKNMAG</sequence>
<organism evidence="2 3">
    <name type="scientific">Tetrahymena thermophila (strain SB210)</name>
    <dbReference type="NCBI Taxonomy" id="312017"/>
    <lineage>
        <taxon>Eukaryota</taxon>
        <taxon>Sar</taxon>
        <taxon>Alveolata</taxon>
        <taxon>Ciliophora</taxon>
        <taxon>Intramacronucleata</taxon>
        <taxon>Oligohymenophorea</taxon>
        <taxon>Hymenostomatida</taxon>
        <taxon>Tetrahymenina</taxon>
        <taxon>Tetrahymenidae</taxon>
        <taxon>Tetrahymena</taxon>
    </lineage>
</organism>
<dbReference type="AlphaFoldDB" id="I7M9T4"/>
<evidence type="ECO:0000313" key="2">
    <source>
        <dbReference type="EMBL" id="EAS02773.1"/>
    </source>
</evidence>
<feature type="transmembrane region" description="Helical" evidence="1">
    <location>
        <begin position="20"/>
        <end position="50"/>
    </location>
</feature>
<dbReference type="OrthoDB" id="285309at2759"/>
<dbReference type="InParanoid" id="I7M9T4"/>
<evidence type="ECO:0000256" key="1">
    <source>
        <dbReference type="SAM" id="Phobius"/>
    </source>
</evidence>
<dbReference type="KEGG" id="tet:TTHERM_00348630"/>
<protein>
    <submittedName>
        <fullName evidence="2">Transmembrane protein, putative</fullName>
    </submittedName>
</protein>
<dbReference type="RefSeq" id="XP_001023018.1">
    <property type="nucleotide sequence ID" value="XM_001023018.3"/>
</dbReference>
<accession>I7M9T4</accession>
<dbReference type="HOGENOM" id="CLU_1735002_0_0_1"/>
<name>I7M9T4_TETTS</name>
<feature type="transmembrane region" description="Helical" evidence="1">
    <location>
        <begin position="101"/>
        <end position="121"/>
    </location>
</feature>
<dbReference type="EMBL" id="GG662523">
    <property type="protein sequence ID" value="EAS02773.1"/>
    <property type="molecule type" value="Genomic_DNA"/>
</dbReference>
<keyword evidence="3" id="KW-1185">Reference proteome</keyword>
<keyword evidence="1" id="KW-0472">Membrane</keyword>
<dbReference type="eggNOG" id="ENOG502SQU1">
    <property type="taxonomic scope" value="Eukaryota"/>
</dbReference>
<feature type="transmembrane region" description="Helical" evidence="1">
    <location>
        <begin position="62"/>
        <end position="81"/>
    </location>
</feature>
<dbReference type="OMA" id="NIRTFTM"/>
<dbReference type="Proteomes" id="UP000009168">
    <property type="component" value="Unassembled WGS sequence"/>
</dbReference>
<proteinExistence type="predicted"/>
<keyword evidence="1" id="KW-1133">Transmembrane helix</keyword>
<reference evidence="3" key="1">
    <citation type="journal article" date="2006" name="PLoS Biol.">
        <title>Macronuclear genome sequence of the ciliate Tetrahymena thermophila, a model eukaryote.</title>
        <authorList>
            <person name="Eisen J.A."/>
            <person name="Coyne R.S."/>
            <person name="Wu M."/>
            <person name="Wu D."/>
            <person name="Thiagarajan M."/>
            <person name="Wortman J.R."/>
            <person name="Badger J.H."/>
            <person name="Ren Q."/>
            <person name="Amedeo P."/>
            <person name="Jones K.M."/>
            <person name="Tallon L.J."/>
            <person name="Delcher A.L."/>
            <person name="Salzberg S.L."/>
            <person name="Silva J.C."/>
            <person name="Haas B.J."/>
            <person name="Majoros W.H."/>
            <person name="Farzad M."/>
            <person name="Carlton J.M."/>
            <person name="Smith R.K. Jr."/>
            <person name="Garg J."/>
            <person name="Pearlman R.E."/>
            <person name="Karrer K.M."/>
            <person name="Sun L."/>
            <person name="Manning G."/>
            <person name="Elde N.C."/>
            <person name="Turkewitz A.P."/>
            <person name="Asai D.J."/>
            <person name="Wilkes D.E."/>
            <person name="Wang Y."/>
            <person name="Cai H."/>
            <person name="Collins K."/>
            <person name="Stewart B.A."/>
            <person name="Lee S.R."/>
            <person name="Wilamowska K."/>
            <person name="Weinberg Z."/>
            <person name="Ruzzo W.L."/>
            <person name="Wloga D."/>
            <person name="Gaertig J."/>
            <person name="Frankel J."/>
            <person name="Tsao C.-C."/>
            <person name="Gorovsky M.A."/>
            <person name="Keeling P.J."/>
            <person name="Waller R.F."/>
            <person name="Patron N.J."/>
            <person name="Cherry J.M."/>
            <person name="Stover N.A."/>
            <person name="Krieger C.J."/>
            <person name="del Toro C."/>
            <person name="Ryder H.F."/>
            <person name="Williamson S.C."/>
            <person name="Barbeau R.A."/>
            <person name="Hamilton E.P."/>
            <person name="Orias E."/>
        </authorList>
    </citation>
    <scope>NUCLEOTIDE SEQUENCE [LARGE SCALE GENOMIC DNA]</scope>
    <source>
        <strain evidence="3">SB210</strain>
    </source>
</reference>
<dbReference type="GeneID" id="7836856"/>
<keyword evidence="1 2" id="KW-0812">Transmembrane</keyword>
<evidence type="ECO:0000313" key="3">
    <source>
        <dbReference type="Proteomes" id="UP000009168"/>
    </source>
</evidence>
<gene>
    <name evidence="2" type="ORF">TTHERM_00348630</name>
</gene>